<feature type="domain" description="GGDEF" evidence="2">
    <location>
        <begin position="214"/>
        <end position="339"/>
    </location>
</feature>
<dbReference type="RefSeq" id="WP_249773329.1">
    <property type="nucleotide sequence ID" value="NZ_CP097332.1"/>
</dbReference>
<reference evidence="3" key="1">
    <citation type="journal article" date="2018" name="Int. J. Syst. Evol. Microbiol.">
        <title>Jatrophihabitans telluris sp. nov., isolated from sediment soil of lava forest wetlands and the emended description of the genus Jatrophihabitans.</title>
        <authorList>
            <person name="Lee K.C."/>
            <person name="Suh M.K."/>
            <person name="Eom M.K."/>
            <person name="Kim K.K."/>
            <person name="Kim J.S."/>
            <person name="Kim D.S."/>
            <person name="Ko S.H."/>
            <person name="Shin Y.K."/>
            <person name="Lee J.S."/>
        </authorList>
    </citation>
    <scope>NUCLEOTIDE SEQUENCE</scope>
    <source>
        <strain evidence="3">N237</strain>
    </source>
</reference>
<sequence length="352" mass="37929">MTEPFRPIRALAHHWRDALLRLRLDSSPVSAGRALLLMSGTVVLVTVPALGPSAEDWKAIFGVSLAVITVLLLSFALPWSRLPARCTLCFPITVMAAVGSLGAFSEGPVASSYLSLFVFCFAYVGLYEPLHSAPPLLVLGVPAYLFAIGVWNSSVAVRLVIGCAVWVGLAYVLGFLMLRQREATALLQRAALVDALTGVGTRRDLDDRLTRLTTGDTVVVCDLDHFKQVNDTLGHAAGDRVLRDFGAVLNGCLRGDDYAGRYGGEEFVLILSDTDEEEAAEVLGRLARRWRTTGSTTTFSAGYRAYRPGDSGVETLAAADLALYRAKHAGRNRAMRAEVSLTVPDTGALERC</sequence>
<dbReference type="EMBL" id="CP097332">
    <property type="protein sequence ID" value="UQX89433.1"/>
    <property type="molecule type" value="Genomic_DNA"/>
</dbReference>
<name>A0ABY4R0M2_9ACTN</name>
<dbReference type="PANTHER" id="PTHR45138">
    <property type="entry name" value="REGULATORY COMPONENTS OF SENSORY TRANSDUCTION SYSTEM"/>
    <property type="match status" value="1"/>
</dbReference>
<dbReference type="NCBIfam" id="TIGR00254">
    <property type="entry name" value="GGDEF"/>
    <property type="match status" value="1"/>
</dbReference>
<feature type="transmembrane region" description="Helical" evidence="1">
    <location>
        <begin position="133"/>
        <end position="151"/>
    </location>
</feature>
<evidence type="ECO:0000256" key="1">
    <source>
        <dbReference type="SAM" id="Phobius"/>
    </source>
</evidence>
<dbReference type="Pfam" id="PF00990">
    <property type="entry name" value="GGDEF"/>
    <property type="match status" value="1"/>
</dbReference>
<feature type="transmembrane region" description="Helical" evidence="1">
    <location>
        <begin position="86"/>
        <end position="104"/>
    </location>
</feature>
<dbReference type="InterPro" id="IPR000160">
    <property type="entry name" value="GGDEF_dom"/>
</dbReference>
<feature type="transmembrane region" description="Helical" evidence="1">
    <location>
        <begin position="57"/>
        <end position="79"/>
    </location>
</feature>
<evidence type="ECO:0000313" key="3">
    <source>
        <dbReference type="EMBL" id="UQX89433.1"/>
    </source>
</evidence>
<dbReference type="SMART" id="SM00267">
    <property type="entry name" value="GGDEF"/>
    <property type="match status" value="1"/>
</dbReference>
<accession>A0ABY4R0M2</accession>
<dbReference type="InterPro" id="IPR050469">
    <property type="entry name" value="Diguanylate_Cyclase"/>
</dbReference>
<keyword evidence="1" id="KW-1133">Transmembrane helix</keyword>
<dbReference type="PANTHER" id="PTHR45138:SF24">
    <property type="entry name" value="DIGUANYLATE CYCLASE DGCC-RELATED"/>
    <property type="match status" value="1"/>
</dbReference>
<evidence type="ECO:0000259" key="2">
    <source>
        <dbReference type="PROSITE" id="PS50887"/>
    </source>
</evidence>
<gene>
    <name evidence="3" type="ORF">M6D93_05360</name>
</gene>
<feature type="transmembrane region" description="Helical" evidence="1">
    <location>
        <begin position="31"/>
        <end position="51"/>
    </location>
</feature>
<keyword evidence="4" id="KW-1185">Reference proteome</keyword>
<feature type="transmembrane region" description="Helical" evidence="1">
    <location>
        <begin position="157"/>
        <end position="178"/>
    </location>
</feature>
<keyword evidence="1" id="KW-0472">Membrane</keyword>
<keyword evidence="1" id="KW-0812">Transmembrane</keyword>
<dbReference type="SUPFAM" id="SSF55073">
    <property type="entry name" value="Nucleotide cyclase"/>
    <property type="match status" value="1"/>
</dbReference>
<organism evidence="3 4">
    <name type="scientific">Jatrophihabitans telluris</name>
    <dbReference type="NCBI Taxonomy" id="2038343"/>
    <lineage>
        <taxon>Bacteria</taxon>
        <taxon>Bacillati</taxon>
        <taxon>Actinomycetota</taxon>
        <taxon>Actinomycetes</taxon>
        <taxon>Jatrophihabitantales</taxon>
        <taxon>Jatrophihabitantaceae</taxon>
        <taxon>Jatrophihabitans</taxon>
    </lineage>
</organism>
<dbReference type="InterPro" id="IPR029787">
    <property type="entry name" value="Nucleotide_cyclase"/>
</dbReference>
<dbReference type="CDD" id="cd01949">
    <property type="entry name" value="GGDEF"/>
    <property type="match status" value="1"/>
</dbReference>
<evidence type="ECO:0000313" key="4">
    <source>
        <dbReference type="Proteomes" id="UP001056336"/>
    </source>
</evidence>
<dbReference type="Gene3D" id="3.30.70.270">
    <property type="match status" value="1"/>
</dbReference>
<proteinExistence type="predicted"/>
<dbReference type="InterPro" id="IPR043128">
    <property type="entry name" value="Rev_trsase/Diguanyl_cyclase"/>
</dbReference>
<dbReference type="Proteomes" id="UP001056336">
    <property type="component" value="Chromosome"/>
</dbReference>
<dbReference type="PROSITE" id="PS50887">
    <property type="entry name" value="GGDEF"/>
    <property type="match status" value="1"/>
</dbReference>
<protein>
    <submittedName>
        <fullName evidence="3">GGDEF domain-containing protein</fullName>
    </submittedName>
</protein>
<reference evidence="3" key="2">
    <citation type="submission" date="2022-05" db="EMBL/GenBank/DDBJ databases">
        <authorList>
            <person name="Kim J.-S."/>
            <person name="Lee K."/>
            <person name="Suh M."/>
            <person name="Eom M."/>
            <person name="Kim J.-S."/>
            <person name="Kim D.-S."/>
            <person name="Ko S.-H."/>
            <person name="Shin Y."/>
            <person name="Lee J.-S."/>
        </authorList>
    </citation>
    <scope>NUCLEOTIDE SEQUENCE</scope>
    <source>
        <strain evidence="3">N237</strain>
    </source>
</reference>